<reference evidence="1 2" key="1">
    <citation type="submission" date="2020-08" db="EMBL/GenBank/DDBJ databases">
        <title>Genomic Encyclopedia of Type Strains, Phase IV (KMG-IV): sequencing the most valuable type-strain genomes for metagenomic binning, comparative biology and taxonomic classification.</title>
        <authorList>
            <person name="Goeker M."/>
        </authorList>
    </citation>
    <scope>NUCLEOTIDE SEQUENCE [LARGE SCALE GENOMIC DNA]</scope>
    <source>
        <strain evidence="1 2">DSM 27568</strain>
    </source>
</reference>
<dbReference type="RefSeq" id="WP_183617954.1">
    <property type="nucleotide sequence ID" value="NZ_JACIDY010000008.1"/>
</dbReference>
<keyword evidence="2" id="KW-1185">Reference proteome</keyword>
<name>A0A7W6G0J6_9SPHN</name>
<evidence type="ECO:0000313" key="1">
    <source>
        <dbReference type="EMBL" id="MBB3941267.1"/>
    </source>
</evidence>
<gene>
    <name evidence="1" type="ORF">GGR39_002943</name>
</gene>
<organism evidence="1 2">
    <name type="scientific">Novosphingobium fluoreni</name>
    <dbReference type="NCBI Taxonomy" id="1391222"/>
    <lineage>
        <taxon>Bacteria</taxon>
        <taxon>Pseudomonadati</taxon>
        <taxon>Pseudomonadota</taxon>
        <taxon>Alphaproteobacteria</taxon>
        <taxon>Sphingomonadales</taxon>
        <taxon>Sphingomonadaceae</taxon>
        <taxon>Novosphingobium</taxon>
    </lineage>
</organism>
<dbReference type="EMBL" id="JACIDY010000008">
    <property type="protein sequence ID" value="MBB3941267.1"/>
    <property type="molecule type" value="Genomic_DNA"/>
</dbReference>
<proteinExistence type="predicted"/>
<evidence type="ECO:0000313" key="2">
    <source>
        <dbReference type="Proteomes" id="UP000561459"/>
    </source>
</evidence>
<protein>
    <submittedName>
        <fullName evidence="1">Fibronectin type 3 domain-containing protein</fullName>
    </submittedName>
</protein>
<sequence length="188" mass="19968">MGAIDKASAAERMLVSAILMRERGEDALAIHVVAASALNVLRDLIEKKGDDYVEQTLKVGAFTIATARRNGDEVKLPTNAVMDAVIEAVSQGIESGEVTQASDLTVTLSAGERRSLLNYIVKPYNFLKHADRDPLATLDDSDIDPDGAIAHALHAVTLVSPGKGLPDEIKPYLERHDLLAAIADSAGG</sequence>
<dbReference type="AlphaFoldDB" id="A0A7W6G0J6"/>
<comment type="caution">
    <text evidence="1">The sequence shown here is derived from an EMBL/GenBank/DDBJ whole genome shotgun (WGS) entry which is preliminary data.</text>
</comment>
<accession>A0A7W6G0J6</accession>
<dbReference type="Proteomes" id="UP000561459">
    <property type="component" value="Unassembled WGS sequence"/>
</dbReference>